<keyword evidence="3" id="KW-0963">Cytoplasm</keyword>
<evidence type="ECO:0000313" key="5">
    <source>
        <dbReference type="EMBL" id="SDW19280.1"/>
    </source>
</evidence>
<dbReference type="GO" id="GO:0005737">
    <property type="term" value="C:cytoplasm"/>
    <property type="evidence" value="ECO:0007669"/>
    <property type="project" value="UniProtKB-SubCell"/>
</dbReference>
<feature type="compositionally biased region" description="Low complexity" evidence="4">
    <location>
        <begin position="16"/>
        <end position="26"/>
    </location>
</feature>
<dbReference type="Pfam" id="PF01774">
    <property type="entry name" value="UreD"/>
    <property type="match status" value="1"/>
</dbReference>
<dbReference type="STRING" id="356660.SAMN05444336_101375"/>
<dbReference type="AlphaFoldDB" id="A0A1H2RJD6"/>
<keyword evidence="2 3" id="KW-0143">Chaperone</keyword>
<organism evidence="5 6">
    <name type="scientific">Albimonas donghaensis</name>
    <dbReference type="NCBI Taxonomy" id="356660"/>
    <lineage>
        <taxon>Bacteria</taxon>
        <taxon>Pseudomonadati</taxon>
        <taxon>Pseudomonadota</taxon>
        <taxon>Alphaproteobacteria</taxon>
        <taxon>Rhodobacterales</taxon>
        <taxon>Paracoccaceae</taxon>
        <taxon>Albimonas</taxon>
    </lineage>
</organism>
<dbReference type="Proteomes" id="UP000199118">
    <property type="component" value="Unassembled WGS sequence"/>
</dbReference>
<comment type="subunit">
    <text evidence="3">UreD, UreF and UreG form a complex that acts as a GTP-hydrolysis-dependent molecular chaperone, activating the urease apoprotein by helping to assemble the nickel containing metallocenter of UreC. The UreE protein probably delivers the nickel.</text>
</comment>
<keyword evidence="6" id="KW-1185">Reference proteome</keyword>
<comment type="subcellular location">
    <subcellularLocation>
        <location evidence="3">Cytoplasm</location>
    </subcellularLocation>
</comment>
<dbReference type="EMBL" id="FNMZ01000001">
    <property type="protein sequence ID" value="SDW19280.1"/>
    <property type="molecule type" value="Genomic_DNA"/>
</dbReference>
<dbReference type="PANTHER" id="PTHR33643">
    <property type="entry name" value="UREASE ACCESSORY PROTEIN D"/>
    <property type="match status" value="1"/>
</dbReference>
<dbReference type="GO" id="GO:0016151">
    <property type="term" value="F:nickel cation binding"/>
    <property type="evidence" value="ECO:0007669"/>
    <property type="project" value="UniProtKB-UniRule"/>
</dbReference>
<proteinExistence type="inferred from homology"/>
<accession>A0A1H2RJD6</accession>
<dbReference type="HAMAP" id="MF_01384">
    <property type="entry name" value="UreD"/>
    <property type="match status" value="1"/>
</dbReference>
<gene>
    <name evidence="3" type="primary">ureD</name>
    <name evidence="5" type="ORF">SAMN05444336_101375</name>
</gene>
<dbReference type="RefSeq" id="WP_092679430.1">
    <property type="nucleotide sequence ID" value="NZ_FNMZ01000001.1"/>
</dbReference>
<evidence type="ECO:0000256" key="1">
    <source>
        <dbReference type="ARBA" id="ARBA00007177"/>
    </source>
</evidence>
<evidence type="ECO:0000256" key="2">
    <source>
        <dbReference type="ARBA" id="ARBA00023186"/>
    </source>
</evidence>
<comment type="function">
    <text evidence="3">Required for maturation of urease via the functional incorporation of the urease nickel metallocenter.</text>
</comment>
<dbReference type="PANTHER" id="PTHR33643:SF1">
    <property type="entry name" value="UREASE ACCESSORY PROTEIN D"/>
    <property type="match status" value="1"/>
</dbReference>
<feature type="region of interest" description="Disordered" evidence="4">
    <location>
        <begin position="1"/>
        <end position="39"/>
    </location>
</feature>
<protein>
    <recommendedName>
        <fullName evidence="3">Urease accessory protein UreD</fullName>
    </recommendedName>
</protein>
<sequence length="299" mass="31562">MLDAARALQETAERTAPAAGPAPLRRAAPDQLQPRAEGEGRVAVRVARGRTRLRDLYQRGSAKILLPATAGPAFEAVVLNTAGGLTGGDRFEWRAEAAEGASLALSTQAAERVYRAQPGLEARVVTRLHAGPGATLDWLPQETILFDGGALRRRLEIDLDPTAAFTGIEPLILGRAAMGETVREAAFRDQWRLRIGGELVWADALRLVGPVAEIAARPACFGEGIAAAAMVHAAPGAPARLGELRALLAGHDGVEAAASALDGLLTARFVARDGRALRRALIAVLGRFRAGPLPRVWTL</sequence>
<name>A0A1H2RJD6_9RHOB</name>
<comment type="similarity">
    <text evidence="1 3">Belongs to the UreD family.</text>
</comment>
<evidence type="ECO:0000256" key="3">
    <source>
        <dbReference type="HAMAP-Rule" id="MF_01384"/>
    </source>
</evidence>
<keyword evidence="3" id="KW-0996">Nickel insertion</keyword>
<evidence type="ECO:0000313" key="6">
    <source>
        <dbReference type="Proteomes" id="UP000199118"/>
    </source>
</evidence>
<dbReference type="InterPro" id="IPR002669">
    <property type="entry name" value="UreD"/>
</dbReference>
<reference evidence="5 6" key="1">
    <citation type="submission" date="2016-10" db="EMBL/GenBank/DDBJ databases">
        <authorList>
            <person name="de Groot N.N."/>
        </authorList>
    </citation>
    <scope>NUCLEOTIDE SEQUENCE [LARGE SCALE GENOMIC DNA]</scope>
    <source>
        <strain evidence="5 6">DSM 17890</strain>
    </source>
</reference>
<dbReference type="OrthoDB" id="9798842at2"/>
<evidence type="ECO:0000256" key="4">
    <source>
        <dbReference type="SAM" id="MobiDB-lite"/>
    </source>
</evidence>